<evidence type="ECO:0000313" key="2">
    <source>
        <dbReference type="Proteomes" id="UP001500618"/>
    </source>
</evidence>
<evidence type="ECO:0008006" key="3">
    <source>
        <dbReference type="Google" id="ProtNLM"/>
    </source>
</evidence>
<gene>
    <name evidence="1" type="ORF">GCM10009765_31430</name>
</gene>
<evidence type="ECO:0000313" key="1">
    <source>
        <dbReference type="EMBL" id="GAA1679940.1"/>
    </source>
</evidence>
<reference evidence="2" key="1">
    <citation type="journal article" date="2019" name="Int. J. Syst. Evol. Microbiol.">
        <title>The Global Catalogue of Microorganisms (GCM) 10K type strain sequencing project: providing services to taxonomists for standard genome sequencing and annotation.</title>
        <authorList>
            <consortium name="The Broad Institute Genomics Platform"/>
            <consortium name="The Broad Institute Genome Sequencing Center for Infectious Disease"/>
            <person name="Wu L."/>
            <person name="Ma J."/>
        </authorList>
    </citation>
    <scope>NUCLEOTIDE SEQUENCE [LARGE SCALE GENOMIC DNA]</scope>
    <source>
        <strain evidence="2">JCM 14718</strain>
    </source>
</reference>
<dbReference type="Proteomes" id="UP001500618">
    <property type="component" value="Unassembled WGS sequence"/>
</dbReference>
<sequence>MSTIIVTGIGVAAMFGLGWLLNPVSATVIAADIPLPVNLCRVVTRELIDDLVPSPGLMAAGDKPVTAQYSSSTCHVSTAADAGRQIPHAELGIVVNRYRGKDAEAHAAATLAYERRLDDVSPAYHSLDGLGDEGYLTHGKKAGTDPVTSIVVARAGKDIVTVRYEAIAASQDLADRAAVALAQLVLYRAVVSR</sequence>
<comment type="caution">
    <text evidence="1">The sequence shown here is derived from an EMBL/GenBank/DDBJ whole genome shotgun (WGS) entry which is preliminary data.</text>
</comment>
<keyword evidence="2" id="KW-1185">Reference proteome</keyword>
<organism evidence="1 2">
    <name type="scientific">Fodinicola feengrottensis</name>
    <dbReference type="NCBI Taxonomy" id="435914"/>
    <lineage>
        <taxon>Bacteria</taxon>
        <taxon>Bacillati</taxon>
        <taxon>Actinomycetota</taxon>
        <taxon>Actinomycetes</taxon>
        <taxon>Mycobacteriales</taxon>
        <taxon>Fodinicola</taxon>
    </lineage>
</organism>
<protein>
    <recommendedName>
        <fullName evidence="3">DUF3558 domain-containing protein</fullName>
    </recommendedName>
</protein>
<proteinExistence type="predicted"/>
<dbReference type="RefSeq" id="WP_163572302.1">
    <property type="nucleotide sequence ID" value="NZ_BAAANY010000009.1"/>
</dbReference>
<dbReference type="EMBL" id="BAAANY010000009">
    <property type="protein sequence ID" value="GAA1679940.1"/>
    <property type="molecule type" value="Genomic_DNA"/>
</dbReference>
<name>A0ABP4SZR5_9ACTN</name>
<accession>A0ABP4SZR5</accession>